<name>A0A1G7DCP5_9BACT</name>
<dbReference type="OrthoDB" id="9810290at2"/>
<dbReference type="Pfam" id="PF04383">
    <property type="entry name" value="KilA-N"/>
    <property type="match status" value="1"/>
</dbReference>
<feature type="domain" description="KilA-N" evidence="1">
    <location>
        <begin position="4"/>
        <end position="138"/>
    </location>
</feature>
<proteinExistence type="predicted"/>
<evidence type="ECO:0000313" key="3">
    <source>
        <dbReference type="Proteomes" id="UP000198748"/>
    </source>
</evidence>
<protein>
    <submittedName>
        <fullName evidence="2">KilA-N domain-containing protein</fullName>
    </submittedName>
</protein>
<accession>A0A1G7DCP5</accession>
<keyword evidence="3" id="KW-1185">Reference proteome</keyword>
<organism evidence="2 3">
    <name type="scientific">Dyadobacter soli</name>
    <dbReference type="NCBI Taxonomy" id="659014"/>
    <lineage>
        <taxon>Bacteria</taxon>
        <taxon>Pseudomonadati</taxon>
        <taxon>Bacteroidota</taxon>
        <taxon>Cytophagia</taxon>
        <taxon>Cytophagales</taxon>
        <taxon>Spirosomataceae</taxon>
        <taxon>Dyadobacter</taxon>
    </lineage>
</organism>
<evidence type="ECO:0000313" key="2">
    <source>
        <dbReference type="EMBL" id="SDE48750.1"/>
    </source>
</evidence>
<dbReference type="InterPro" id="IPR018004">
    <property type="entry name" value="KilA/APSES_HTH"/>
</dbReference>
<reference evidence="3" key="1">
    <citation type="submission" date="2016-10" db="EMBL/GenBank/DDBJ databases">
        <authorList>
            <person name="Varghese N."/>
            <person name="Submissions S."/>
        </authorList>
    </citation>
    <scope>NUCLEOTIDE SEQUENCE [LARGE SCALE GENOMIC DNA]</scope>
    <source>
        <strain evidence="3">DSM 25329</strain>
    </source>
</reference>
<dbReference type="PROSITE" id="PS51301">
    <property type="entry name" value="KILA_N"/>
    <property type="match status" value="1"/>
</dbReference>
<gene>
    <name evidence="2" type="ORF">SAMN04487996_105178</name>
</gene>
<dbReference type="EMBL" id="FNAN01000005">
    <property type="protein sequence ID" value="SDE48750.1"/>
    <property type="molecule type" value="Genomic_DNA"/>
</dbReference>
<dbReference type="RefSeq" id="WP_090148706.1">
    <property type="nucleotide sequence ID" value="NZ_FNAN01000005.1"/>
</dbReference>
<evidence type="ECO:0000259" key="1">
    <source>
        <dbReference type="PROSITE" id="PS51301"/>
    </source>
</evidence>
<dbReference type="STRING" id="659014.SAMN04487996_105178"/>
<dbReference type="SMART" id="SM01252">
    <property type="entry name" value="KilA-N"/>
    <property type="match status" value="1"/>
</dbReference>
<dbReference type="InterPro" id="IPR017880">
    <property type="entry name" value="KilA_N"/>
</dbReference>
<dbReference type="AlphaFoldDB" id="A0A1G7DCP5"/>
<sequence length="279" mass="31789">MKNQKLFVNDQEVSVLSLPNGDFISLTDIAKQKNGAPGLVIANWMRNRFTIEFNGLWEQLHNPDFNILEFEYVKNESGSNSYVLTPKYWVEKTNAIGIFSKSGRHHGGTFAHRDIAFEFASWISPSFKLYLIKEFQRLKDEENKQLGLEWDLRRSLAKINYTIQTDAIKENLIPKELDPVAMGKIYAEEADILNLALFGLTAREWASVHPKRGNLRETATIEQLVVLSNLESINAMLIGQGRSVMERAMELNRIAIIQMKSLVANQSLQKAPLPLDQPK</sequence>
<dbReference type="Proteomes" id="UP000198748">
    <property type="component" value="Unassembled WGS sequence"/>
</dbReference>